<feature type="region of interest" description="Disordered" evidence="1">
    <location>
        <begin position="234"/>
        <end position="257"/>
    </location>
</feature>
<keyword evidence="2" id="KW-0732">Signal</keyword>
<evidence type="ECO:0000313" key="3">
    <source>
        <dbReference type="EMBL" id="ELQ76759.1"/>
    </source>
</evidence>
<feature type="region of interest" description="Disordered" evidence="1">
    <location>
        <begin position="134"/>
        <end position="220"/>
    </location>
</feature>
<dbReference type="VEuPathDB" id="MicrosporidiaDB:THOM_0252"/>
<protein>
    <submittedName>
        <fullName evidence="3">Uncharacterized protein</fullName>
    </submittedName>
</protein>
<accession>L7JZB2</accession>
<evidence type="ECO:0000256" key="1">
    <source>
        <dbReference type="SAM" id="MobiDB-lite"/>
    </source>
</evidence>
<name>L7JZB2_TRAHO</name>
<feature type="signal peptide" evidence="2">
    <location>
        <begin position="1"/>
        <end position="17"/>
    </location>
</feature>
<dbReference type="EMBL" id="JH993817">
    <property type="protein sequence ID" value="ELQ76759.1"/>
    <property type="molecule type" value="Genomic_DNA"/>
</dbReference>
<dbReference type="STRING" id="72359.L7JZB2"/>
<dbReference type="HOGENOM" id="CLU_1082538_0_0_1"/>
<evidence type="ECO:0000256" key="2">
    <source>
        <dbReference type="SAM" id="SignalP"/>
    </source>
</evidence>
<dbReference type="AlphaFoldDB" id="L7JZB2"/>
<evidence type="ECO:0000313" key="4">
    <source>
        <dbReference type="Proteomes" id="UP000011185"/>
    </source>
</evidence>
<reference evidence="3 4" key="1">
    <citation type="journal article" date="2012" name="PLoS Pathog.">
        <title>The genome of the obligate intracellular parasite Trachipleistophora hominis: new insights into microsporidian genome dynamics and reductive evolution.</title>
        <authorList>
            <person name="Heinz E."/>
            <person name="Williams T.A."/>
            <person name="Nakjang S."/>
            <person name="Noel C.J."/>
            <person name="Swan D.C."/>
            <person name="Goldberg A.V."/>
            <person name="Harris S.R."/>
            <person name="Weinmaier T."/>
            <person name="Markert S."/>
            <person name="Becher D."/>
            <person name="Bernhardt J."/>
            <person name="Dagan T."/>
            <person name="Hacker C."/>
            <person name="Lucocq J.M."/>
            <person name="Schweder T."/>
            <person name="Rattei T."/>
            <person name="Hall N."/>
            <person name="Hirt R.P."/>
            <person name="Embley T.M."/>
        </authorList>
    </citation>
    <scope>NUCLEOTIDE SEQUENCE [LARGE SCALE GENOMIC DNA]</scope>
</reference>
<feature type="compositionally biased region" description="Basic and acidic residues" evidence="1">
    <location>
        <begin position="134"/>
        <end position="218"/>
    </location>
</feature>
<gene>
    <name evidence="3" type="ORF">THOM_0252</name>
</gene>
<feature type="compositionally biased region" description="Acidic residues" evidence="1">
    <location>
        <begin position="239"/>
        <end position="251"/>
    </location>
</feature>
<proteinExistence type="predicted"/>
<keyword evidence="4" id="KW-1185">Reference proteome</keyword>
<sequence>MIFLLAIYLLQLYATDQETARSSEALRSARTSFEVIGCIGVQSEGLEEVLLVDELFFNRYSDMRSCQMARMCFEAYQRSLNVFVKFLSELLDEGNVIEREIDQIRYNKQLEQEAMEEEAARQKQEEQAAAMLRRAQEREEAARQKQEEQAAAMLRREQEAEAEKAAKHECQRKVEANIDDEGKRRQAKYEGCKDEGMTRVEQEQEDEIVKGEKEERGKTGTFRKWKMIQLVLEKREQDEKDDTSEEEDSDLDFQKCD</sequence>
<organism evidence="3 4">
    <name type="scientific">Trachipleistophora hominis</name>
    <name type="common">Microsporidian parasite</name>
    <dbReference type="NCBI Taxonomy" id="72359"/>
    <lineage>
        <taxon>Eukaryota</taxon>
        <taxon>Fungi</taxon>
        <taxon>Fungi incertae sedis</taxon>
        <taxon>Microsporidia</taxon>
        <taxon>Pleistophoridae</taxon>
        <taxon>Trachipleistophora</taxon>
    </lineage>
</organism>
<dbReference type="InParanoid" id="L7JZB2"/>
<dbReference type="Proteomes" id="UP000011185">
    <property type="component" value="Unassembled WGS sequence"/>
</dbReference>
<feature type="chain" id="PRO_5003979269" evidence="2">
    <location>
        <begin position="18"/>
        <end position="257"/>
    </location>
</feature>